<dbReference type="AlphaFoldDB" id="A0A1V8M4Z5"/>
<comment type="caution">
    <text evidence="10">The sequence shown here is derived from an EMBL/GenBank/DDBJ whole genome shotgun (WGS) entry which is preliminary data.</text>
</comment>
<evidence type="ECO:0000256" key="5">
    <source>
        <dbReference type="ARBA" id="ARBA00022801"/>
    </source>
</evidence>
<dbReference type="GO" id="GO:0000287">
    <property type="term" value="F:magnesium ion binding"/>
    <property type="evidence" value="ECO:0007669"/>
    <property type="project" value="UniProtKB-UniRule"/>
</dbReference>
<dbReference type="Proteomes" id="UP000191980">
    <property type="component" value="Unassembled WGS sequence"/>
</dbReference>
<evidence type="ECO:0000256" key="3">
    <source>
        <dbReference type="ARBA" id="ARBA00022722"/>
    </source>
</evidence>
<keyword evidence="2 8" id="KW-1277">Toxin-antitoxin system</keyword>
<evidence type="ECO:0000256" key="2">
    <source>
        <dbReference type="ARBA" id="ARBA00022649"/>
    </source>
</evidence>
<dbReference type="InterPro" id="IPR002716">
    <property type="entry name" value="PIN_dom"/>
</dbReference>
<dbReference type="PANTHER" id="PTHR33653:SF1">
    <property type="entry name" value="RIBONUCLEASE VAPC2"/>
    <property type="match status" value="1"/>
</dbReference>
<dbReference type="GO" id="GO:0016787">
    <property type="term" value="F:hydrolase activity"/>
    <property type="evidence" value="ECO:0007669"/>
    <property type="project" value="UniProtKB-KW"/>
</dbReference>
<sequence length="132" mass="15022">MLKYMLDTNIVIYVIKRRPIEVLATFNLHTGQLCISSITLAELLHGAEKSERPEHNLRQVEDFVSRLDVLDYGSKAAEHYGNIRASLEKQGKTIGVNDLHIAAHARSESLILVSNNLKEFKRVEALRLDNWV</sequence>
<gene>
    <name evidence="8" type="primary">vapC</name>
    <name evidence="10" type="ORF">AU255_00770</name>
</gene>
<dbReference type="EC" id="3.1.-.-" evidence="8"/>
<dbReference type="InterPro" id="IPR029060">
    <property type="entry name" value="PIN-like_dom_sf"/>
</dbReference>
<dbReference type="RefSeq" id="WP_080521099.1">
    <property type="nucleotide sequence ID" value="NZ_LPUF01000001.1"/>
</dbReference>
<dbReference type="GO" id="GO:0090729">
    <property type="term" value="F:toxin activity"/>
    <property type="evidence" value="ECO:0007669"/>
    <property type="project" value="UniProtKB-KW"/>
</dbReference>
<evidence type="ECO:0000256" key="8">
    <source>
        <dbReference type="HAMAP-Rule" id="MF_00265"/>
    </source>
</evidence>
<feature type="domain" description="PIN" evidence="9">
    <location>
        <begin position="2"/>
        <end position="121"/>
    </location>
</feature>
<protein>
    <recommendedName>
        <fullName evidence="8">Ribonuclease VapC</fullName>
        <shortName evidence="8">RNase VapC</shortName>
        <ecNumber evidence="8">3.1.-.-</ecNumber>
    </recommendedName>
    <alternativeName>
        <fullName evidence="8">Toxin VapC</fullName>
    </alternativeName>
</protein>
<comment type="function">
    <text evidence="8">Toxic component of a toxin-antitoxin (TA) system. An RNase.</text>
</comment>
<evidence type="ECO:0000256" key="7">
    <source>
        <dbReference type="ARBA" id="ARBA00038093"/>
    </source>
</evidence>
<evidence type="ECO:0000256" key="1">
    <source>
        <dbReference type="ARBA" id="ARBA00001946"/>
    </source>
</evidence>
<keyword evidence="5 8" id="KW-0378">Hydrolase</keyword>
<keyword evidence="3 8" id="KW-0540">Nuclease</keyword>
<dbReference type="SMART" id="SM00670">
    <property type="entry name" value="PINc"/>
    <property type="match status" value="1"/>
</dbReference>
<organism evidence="10 11">
    <name type="scientific">Methyloprofundus sedimenti</name>
    <dbReference type="NCBI Taxonomy" id="1420851"/>
    <lineage>
        <taxon>Bacteria</taxon>
        <taxon>Pseudomonadati</taxon>
        <taxon>Pseudomonadota</taxon>
        <taxon>Gammaproteobacteria</taxon>
        <taxon>Methylococcales</taxon>
        <taxon>Methylococcaceae</taxon>
        <taxon>Methyloprofundus</taxon>
    </lineage>
</organism>
<proteinExistence type="inferred from homology"/>
<evidence type="ECO:0000313" key="10">
    <source>
        <dbReference type="EMBL" id="OQK16473.1"/>
    </source>
</evidence>
<dbReference type="Pfam" id="PF01850">
    <property type="entry name" value="PIN"/>
    <property type="match status" value="1"/>
</dbReference>
<reference evidence="10 11" key="1">
    <citation type="submission" date="2015-12" db="EMBL/GenBank/DDBJ databases">
        <authorList>
            <person name="Shamseldin A."/>
            <person name="Moawad H."/>
            <person name="Abd El-Rahim W.M."/>
            <person name="Sadowsky M.J."/>
        </authorList>
    </citation>
    <scope>NUCLEOTIDE SEQUENCE [LARGE SCALE GENOMIC DNA]</scope>
    <source>
        <strain evidence="10 11">WF1</strain>
    </source>
</reference>
<feature type="binding site" evidence="8">
    <location>
        <position position="7"/>
    </location>
    <ligand>
        <name>Mg(2+)</name>
        <dbReference type="ChEBI" id="CHEBI:18420"/>
    </ligand>
</feature>
<keyword evidence="11" id="KW-1185">Reference proteome</keyword>
<keyword evidence="8" id="KW-0800">Toxin</keyword>
<dbReference type="HAMAP" id="MF_00265">
    <property type="entry name" value="VapC_Nob1"/>
    <property type="match status" value="1"/>
</dbReference>
<evidence type="ECO:0000256" key="4">
    <source>
        <dbReference type="ARBA" id="ARBA00022723"/>
    </source>
</evidence>
<dbReference type="InterPro" id="IPR022907">
    <property type="entry name" value="VapC_family"/>
</dbReference>
<dbReference type="EMBL" id="LPUF01000001">
    <property type="protein sequence ID" value="OQK16473.1"/>
    <property type="molecule type" value="Genomic_DNA"/>
</dbReference>
<evidence type="ECO:0000313" key="11">
    <source>
        <dbReference type="Proteomes" id="UP000191980"/>
    </source>
</evidence>
<evidence type="ECO:0000256" key="6">
    <source>
        <dbReference type="ARBA" id="ARBA00022842"/>
    </source>
</evidence>
<dbReference type="OrthoDB" id="9796690at2"/>
<comment type="cofactor">
    <cofactor evidence="1 8">
        <name>Mg(2+)</name>
        <dbReference type="ChEBI" id="CHEBI:18420"/>
    </cofactor>
</comment>
<keyword evidence="6 8" id="KW-0460">Magnesium</keyword>
<dbReference type="NCBIfam" id="NF010285">
    <property type="entry name" value="PRK13725.1"/>
    <property type="match status" value="1"/>
</dbReference>
<dbReference type="GO" id="GO:0004540">
    <property type="term" value="F:RNA nuclease activity"/>
    <property type="evidence" value="ECO:0007669"/>
    <property type="project" value="InterPro"/>
</dbReference>
<feature type="binding site" evidence="8">
    <location>
        <position position="98"/>
    </location>
    <ligand>
        <name>Mg(2+)</name>
        <dbReference type="ChEBI" id="CHEBI:18420"/>
    </ligand>
</feature>
<dbReference type="Gene3D" id="3.40.50.1010">
    <property type="entry name" value="5'-nuclease"/>
    <property type="match status" value="1"/>
</dbReference>
<comment type="similarity">
    <text evidence="7 8">Belongs to the PINc/VapC protein family.</text>
</comment>
<dbReference type="InterPro" id="IPR050556">
    <property type="entry name" value="Type_II_TA_system_RNase"/>
</dbReference>
<dbReference type="STRING" id="1420851.AU255_00770"/>
<keyword evidence="4 8" id="KW-0479">Metal-binding</keyword>
<evidence type="ECO:0000259" key="9">
    <source>
        <dbReference type="SMART" id="SM00670"/>
    </source>
</evidence>
<dbReference type="SUPFAM" id="SSF88723">
    <property type="entry name" value="PIN domain-like"/>
    <property type="match status" value="1"/>
</dbReference>
<accession>A0A1V8M4Z5</accession>
<dbReference type="PANTHER" id="PTHR33653">
    <property type="entry name" value="RIBONUCLEASE VAPC2"/>
    <property type="match status" value="1"/>
</dbReference>
<name>A0A1V8M4Z5_9GAMM</name>